<feature type="coiled-coil region" evidence="11">
    <location>
        <begin position="114"/>
        <end position="286"/>
    </location>
</feature>
<reference evidence="13 14" key="1">
    <citation type="journal article" date="2018" name="G3 (Bethesda)">
        <title>A High-Quality Reference Genome for the Invasive Mosquitofish Gambusia affinis Using a Chicago Library.</title>
        <authorList>
            <person name="Hoffberg S.L."/>
            <person name="Troendle N.J."/>
            <person name="Glenn T.C."/>
            <person name="Mahmud O."/>
            <person name="Louha S."/>
            <person name="Chalopin D."/>
            <person name="Bennetzen J.L."/>
            <person name="Mauricio R."/>
        </authorList>
    </citation>
    <scope>NUCLEOTIDE SEQUENCE [LARGE SCALE GENOMIC DNA]</scope>
    <source>
        <strain evidence="13">NE01/NJP1002.9</strain>
        <tissue evidence="13">Muscle</tissue>
    </source>
</reference>
<evidence type="ECO:0000256" key="7">
    <source>
        <dbReference type="ARBA" id="ARBA00022782"/>
    </source>
</evidence>
<feature type="region of interest" description="Disordered" evidence="12">
    <location>
        <begin position="699"/>
        <end position="743"/>
    </location>
</feature>
<evidence type="ECO:0000256" key="1">
    <source>
        <dbReference type="ARBA" id="ARBA00003936"/>
    </source>
</evidence>
<evidence type="ECO:0000256" key="6">
    <source>
        <dbReference type="ARBA" id="ARBA00022490"/>
    </source>
</evidence>
<keyword evidence="7" id="KW-0221">Differentiation</keyword>
<dbReference type="GO" id="GO:0006611">
    <property type="term" value="P:protein export from nucleus"/>
    <property type="evidence" value="ECO:0007669"/>
    <property type="project" value="TreeGrafter"/>
</dbReference>
<feature type="non-terminal residue" evidence="13">
    <location>
        <position position="854"/>
    </location>
</feature>
<organism evidence="13 14">
    <name type="scientific">Gambusia affinis</name>
    <name type="common">Western mosquitofish</name>
    <name type="synonym">Heterandria affinis</name>
    <dbReference type="NCBI Taxonomy" id="33528"/>
    <lineage>
        <taxon>Eukaryota</taxon>
        <taxon>Metazoa</taxon>
        <taxon>Chordata</taxon>
        <taxon>Craniata</taxon>
        <taxon>Vertebrata</taxon>
        <taxon>Euteleostomi</taxon>
        <taxon>Actinopterygii</taxon>
        <taxon>Neopterygii</taxon>
        <taxon>Teleostei</taxon>
        <taxon>Neoteleostei</taxon>
        <taxon>Acanthomorphata</taxon>
        <taxon>Ovalentaria</taxon>
        <taxon>Atherinomorphae</taxon>
        <taxon>Cyprinodontiformes</taxon>
        <taxon>Poeciliidae</taxon>
        <taxon>Poeciliinae</taxon>
        <taxon>Gambusia</taxon>
    </lineage>
</organism>
<feature type="coiled-coil region" evidence="11">
    <location>
        <begin position="318"/>
        <end position="345"/>
    </location>
</feature>
<evidence type="ECO:0000256" key="5">
    <source>
        <dbReference type="ARBA" id="ARBA00022473"/>
    </source>
</evidence>
<comment type="caution">
    <text evidence="13">The sequence shown here is derived from an EMBL/GenBank/DDBJ whole genome shotgun (WGS) entry which is preliminary data.</text>
</comment>
<dbReference type="PANTHER" id="PTHR46822">
    <property type="entry name" value="COILED-COIL ALPHA-HELICAL ROD PROTEIN 1"/>
    <property type="match status" value="1"/>
</dbReference>
<keyword evidence="14" id="KW-1185">Reference proteome</keyword>
<feature type="compositionally biased region" description="Polar residues" evidence="12">
    <location>
        <begin position="12"/>
        <end position="30"/>
    </location>
</feature>
<evidence type="ECO:0000313" key="14">
    <source>
        <dbReference type="Proteomes" id="UP000250572"/>
    </source>
</evidence>
<dbReference type="GO" id="GO:0005634">
    <property type="term" value="C:nucleus"/>
    <property type="evidence" value="ECO:0007669"/>
    <property type="project" value="UniProtKB-SubCell"/>
</dbReference>
<keyword evidence="8 11" id="KW-0175">Coiled coil</keyword>
<evidence type="ECO:0000256" key="9">
    <source>
        <dbReference type="ARBA" id="ARBA00023242"/>
    </source>
</evidence>
<dbReference type="AlphaFoldDB" id="A0A315VK58"/>
<sequence length="854" mass="98299">NIQEDLVPPSHFASTVPSTEAQTASGSTSQPHPPHTRWVNQAITRTPPGAPSIVKPWLAITQTQQEMFEMKKENQRIMMLQGNSRRGRMSVDPLSDVGTREWREQWSRWDSEWLQEAEKLKTEAERSKGQVEALKETSERQRQEMEMMHGELSKAKIELDRLREELRLSSKQKEEMSLQVEKLQIESSELRRDAERNEELSRELALKAEMSRLLAEEEAKQHSLRLMEQNEELKKKHELELQQLNVSHCEDLGAARKANNDLQDRLQALTTEVLQLKNALVEISTERDGLREHLSQMGQAFETQSATLHSLRNYIGQLAPEEGERERLNEAVERLSKEKVALETTTELLTVRLNSVNEILALQEEEIVKTTSGDPLMKSGCGGLQVLHLWREKVFKLCVQLRSKDIEMRREKDKLLSEVRSTELQLQQEQRRASVLQHSLHDRIAELDLERVENETLKQNLAKAHKENTKLKSQNLTVETDNKTLTEALQRFKQQFEIKLAEVEAAKARLSSCGLRLCFANRRVEIIQGLVMRRTALKKVEQASKHLEQDNDSIRNLKIEHRSVCEERDKLAQELRRTPQLIEKALADLKEQYESKVRQQQQDREHSCTEVRLAVAAKEQAEQSLQEIQAQLEESNASLERLRCELLRQQEQSEHALLERVSEVENRCGEKLREMEVQVSVARREHTKAVMTLREFQREAARRRDETRETRHLDVDKTKLEAFNEQPKGTEQSNDSASVRNKQNKKIKKTLSGLLKDGRQESIGTVKTLFLTAIKKTSQEPIYLQVLINVLTLHVSDVCFRSDQQPVCIFTERLLSVLEELHTLSAAVVNSSEDSAEEDGQSDGGVKPSADSLR</sequence>
<dbReference type="InterPro" id="IPR009800">
    <property type="entry name" value="HCR"/>
</dbReference>
<comment type="subcellular location">
    <subcellularLocation>
        <location evidence="3">Cytoplasm</location>
    </subcellularLocation>
    <subcellularLocation>
        <location evidence="2">Nucleus</location>
    </subcellularLocation>
</comment>
<feature type="region of interest" description="Disordered" evidence="12">
    <location>
        <begin position="1"/>
        <end position="37"/>
    </location>
</feature>
<dbReference type="PANTHER" id="PTHR46822:SF1">
    <property type="entry name" value="COILED-COIL ALPHA-HELICAL ROD PROTEIN 1"/>
    <property type="match status" value="1"/>
</dbReference>
<keyword evidence="5" id="KW-0217">Developmental protein</keyword>
<dbReference type="STRING" id="33528.ENSGAFP00000008479"/>
<comment type="function">
    <text evidence="1">May be a regulator of keratinocyte proliferation or differentiation.</text>
</comment>
<dbReference type="GO" id="GO:0005814">
    <property type="term" value="C:centriole"/>
    <property type="evidence" value="ECO:0007669"/>
    <property type="project" value="TreeGrafter"/>
</dbReference>
<dbReference type="GO" id="GO:0030154">
    <property type="term" value="P:cell differentiation"/>
    <property type="evidence" value="ECO:0007669"/>
    <property type="project" value="UniProtKB-KW"/>
</dbReference>
<evidence type="ECO:0000256" key="10">
    <source>
        <dbReference type="ARBA" id="ARBA00031932"/>
    </source>
</evidence>
<evidence type="ECO:0000256" key="11">
    <source>
        <dbReference type="SAM" id="Coils"/>
    </source>
</evidence>
<evidence type="ECO:0000256" key="3">
    <source>
        <dbReference type="ARBA" id="ARBA00004496"/>
    </source>
</evidence>
<feature type="compositionally biased region" description="Basic and acidic residues" evidence="12">
    <location>
        <begin position="699"/>
        <end position="722"/>
    </location>
</feature>
<feature type="coiled-coil region" evidence="11">
    <location>
        <begin position="537"/>
        <end position="667"/>
    </location>
</feature>
<proteinExistence type="predicted"/>
<protein>
    <recommendedName>
        <fullName evidence="4">Coiled-coil alpha-helical rod protein 1</fullName>
    </recommendedName>
    <alternativeName>
        <fullName evidence="10">Alpha-helical coiled-coil rod protein</fullName>
    </alternativeName>
</protein>
<gene>
    <name evidence="13" type="ORF">CCH79_00002040</name>
</gene>
<evidence type="ECO:0000256" key="2">
    <source>
        <dbReference type="ARBA" id="ARBA00004123"/>
    </source>
</evidence>
<feature type="compositionally biased region" description="Polar residues" evidence="12">
    <location>
        <begin position="727"/>
        <end position="741"/>
    </location>
</feature>
<feature type="non-terminal residue" evidence="13">
    <location>
        <position position="1"/>
    </location>
</feature>
<feature type="coiled-coil region" evidence="11">
    <location>
        <begin position="412"/>
        <end position="509"/>
    </location>
</feature>
<dbReference type="EMBL" id="NHOQ01001678">
    <property type="protein sequence ID" value="PWA22751.1"/>
    <property type="molecule type" value="Genomic_DNA"/>
</dbReference>
<evidence type="ECO:0000313" key="13">
    <source>
        <dbReference type="EMBL" id="PWA22751.1"/>
    </source>
</evidence>
<accession>A0A315VK58</accession>
<dbReference type="GO" id="GO:0005737">
    <property type="term" value="C:cytoplasm"/>
    <property type="evidence" value="ECO:0007669"/>
    <property type="project" value="UniProtKB-SubCell"/>
</dbReference>
<evidence type="ECO:0000256" key="8">
    <source>
        <dbReference type="ARBA" id="ARBA00023054"/>
    </source>
</evidence>
<evidence type="ECO:0000256" key="4">
    <source>
        <dbReference type="ARBA" id="ARBA00016468"/>
    </source>
</evidence>
<evidence type="ECO:0000256" key="12">
    <source>
        <dbReference type="SAM" id="MobiDB-lite"/>
    </source>
</evidence>
<keyword evidence="6" id="KW-0963">Cytoplasm</keyword>
<keyword evidence="9" id="KW-0539">Nucleus</keyword>
<name>A0A315VK58_GAMAF</name>
<dbReference type="Proteomes" id="UP000250572">
    <property type="component" value="Unassembled WGS sequence"/>
</dbReference>
<dbReference type="Pfam" id="PF07111">
    <property type="entry name" value="HCR"/>
    <property type="match status" value="1"/>
</dbReference>
<feature type="region of interest" description="Disordered" evidence="12">
    <location>
        <begin position="830"/>
        <end position="854"/>
    </location>
</feature>